<evidence type="ECO:0000256" key="1">
    <source>
        <dbReference type="SAM" id="Phobius"/>
    </source>
</evidence>
<keyword evidence="1" id="KW-0472">Membrane</keyword>
<name>A0A3B1ADT3_9ZZZZ</name>
<reference evidence="2" key="1">
    <citation type="submission" date="2018-06" db="EMBL/GenBank/DDBJ databases">
        <authorList>
            <person name="Zhirakovskaya E."/>
        </authorList>
    </citation>
    <scope>NUCLEOTIDE SEQUENCE</scope>
</reference>
<gene>
    <name evidence="2" type="ORF">MNBD_GAMMA22-2935</name>
</gene>
<dbReference type="AlphaFoldDB" id="A0A3B1ADT3"/>
<evidence type="ECO:0000313" key="2">
    <source>
        <dbReference type="EMBL" id="VAW99800.1"/>
    </source>
</evidence>
<keyword evidence="1" id="KW-0812">Transmembrane</keyword>
<proteinExistence type="predicted"/>
<sequence>MKILLYTLAVAGLFFLMLLVYLIIQFEPVYHALKKFDENAIAIYSPIVKKLIETGDITQALVSKEQVKEDLNIDDITSNIKAVTEKYNIKNAKGISTNKKGRMNTVYSYCDSFFVKDTINYNDVFAVIKPCQISLVEDKKGKLWLYGLNIDLLIYGGTPLTSDLKKELLILKSVTQDIIKLSAKQ</sequence>
<dbReference type="InterPro" id="IPR035923">
    <property type="entry name" value="TT1751-like_sf"/>
</dbReference>
<organism evidence="2">
    <name type="scientific">hydrothermal vent metagenome</name>
    <dbReference type="NCBI Taxonomy" id="652676"/>
    <lineage>
        <taxon>unclassified sequences</taxon>
        <taxon>metagenomes</taxon>
        <taxon>ecological metagenomes</taxon>
    </lineage>
</organism>
<protein>
    <recommendedName>
        <fullName evidence="3">DUF302 domain-containing protein</fullName>
    </recommendedName>
</protein>
<dbReference type="EMBL" id="UOFS01000040">
    <property type="protein sequence ID" value="VAW99800.1"/>
    <property type="molecule type" value="Genomic_DNA"/>
</dbReference>
<evidence type="ECO:0008006" key="3">
    <source>
        <dbReference type="Google" id="ProtNLM"/>
    </source>
</evidence>
<feature type="transmembrane region" description="Helical" evidence="1">
    <location>
        <begin position="6"/>
        <end position="24"/>
    </location>
</feature>
<keyword evidence="1" id="KW-1133">Transmembrane helix</keyword>
<accession>A0A3B1ADT3</accession>
<dbReference type="SUPFAM" id="SSF103247">
    <property type="entry name" value="TT1751-like"/>
    <property type="match status" value="1"/>
</dbReference>